<proteinExistence type="inferred from homology"/>
<dbReference type="Pfam" id="PF03401">
    <property type="entry name" value="TctC"/>
    <property type="match status" value="1"/>
</dbReference>
<dbReference type="InterPro" id="IPR005064">
    <property type="entry name" value="BUG"/>
</dbReference>
<gene>
    <name evidence="2" type="ORF">EV147_3918</name>
</gene>
<dbReference type="CDD" id="cd13578">
    <property type="entry name" value="PBP2_Bug27"/>
    <property type="match status" value="1"/>
</dbReference>
<dbReference type="Gene3D" id="3.40.190.150">
    <property type="entry name" value="Bordetella uptake gene, domain 1"/>
    <property type="match status" value="1"/>
</dbReference>
<evidence type="ECO:0000256" key="1">
    <source>
        <dbReference type="ARBA" id="ARBA00006987"/>
    </source>
</evidence>
<dbReference type="AlphaFoldDB" id="A0A4Q7RPA6"/>
<comment type="similarity">
    <text evidence="1">Belongs to the UPF0065 (bug) family.</text>
</comment>
<keyword evidence="2" id="KW-0675">Receptor</keyword>
<dbReference type="PANTHER" id="PTHR42928">
    <property type="entry name" value="TRICARBOXYLATE-BINDING PROTEIN"/>
    <property type="match status" value="1"/>
</dbReference>
<dbReference type="Proteomes" id="UP000291078">
    <property type="component" value="Unassembled WGS sequence"/>
</dbReference>
<dbReference type="InterPro" id="IPR042100">
    <property type="entry name" value="Bug_dom1"/>
</dbReference>
<evidence type="ECO:0000313" key="3">
    <source>
        <dbReference type="Proteomes" id="UP000291078"/>
    </source>
</evidence>
<dbReference type="PIRSF" id="PIRSF017082">
    <property type="entry name" value="YflP"/>
    <property type="match status" value="1"/>
</dbReference>
<keyword evidence="3" id="KW-1185">Reference proteome</keyword>
<protein>
    <submittedName>
        <fullName evidence="2">Tripartite-type tricarboxylate transporter receptor subunit TctC</fullName>
    </submittedName>
</protein>
<dbReference type="EMBL" id="SGXM01000006">
    <property type="protein sequence ID" value="RZT35471.1"/>
    <property type="molecule type" value="Genomic_DNA"/>
</dbReference>
<evidence type="ECO:0000313" key="2">
    <source>
        <dbReference type="EMBL" id="RZT35471.1"/>
    </source>
</evidence>
<dbReference type="PANTHER" id="PTHR42928:SF5">
    <property type="entry name" value="BLR1237 PROTEIN"/>
    <property type="match status" value="1"/>
</dbReference>
<name>A0A4Q7RPA6_9BURK</name>
<dbReference type="SUPFAM" id="SSF53850">
    <property type="entry name" value="Periplasmic binding protein-like II"/>
    <property type="match status" value="1"/>
</dbReference>
<dbReference type="Gene3D" id="3.40.190.10">
    <property type="entry name" value="Periplasmic binding protein-like II"/>
    <property type="match status" value="1"/>
</dbReference>
<reference evidence="2 3" key="1">
    <citation type="journal article" date="2015" name="Stand. Genomic Sci.">
        <title>Genomic Encyclopedia of Bacterial and Archaeal Type Strains, Phase III: the genomes of soil and plant-associated and newly described type strains.</title>
        <authorList>
            <person name="Whitman W.B."/>
            <person name="Woyke T."/>
            <person name="Klenk H.P."/>
            <person name="Zhou Y."/>
            <person name="Lilburn T.G."/>
            <person name="Beck B.J."/>
            <person name="De Vos P."/>
            <person name="Vandamme P."/>
            <person name="Eisen J.A."/>
            <person name="Garrity G."/>
            <person name="Hugenholtz P."/>
            <person name="Kyrpides N.C."/>
        </authorList>
    </citation>
    <scope>NUCLEOTIDE SEQUENCE [LARGE SCALE GENOMIC DNA]</scope>
    <source>
        <strain evidence="2 3">ASC-9842</strain>
    </source>
</reference>
<sequence length="346" mass="35551">MRSSSTRWPSLAYVLSGKSGAPIHLVLAGMLLCMAVLMHGGVARAAASYPTKPIRLIVPFPAGGPTDGMARLIGQHLSQQLGQPVVVDNRGGAGGTIATEAAAAASPDGYTLFFSTTGTLAINPSLYRSLKVDPVKAFDAVGSVASTTNVLVVPNSLPAGNIKELVALAKQKPGSLTFGSAGNGSSNHLSGELFKSMAGIDIVHVPYKGSAAAFTDLLGGRISMMFDTVSSQVQYIAGGKVKALGVTGPLRSEALPKVPTVAESGLPGYDVTIWFGLSAPKGTPPEAVHRLNAELQKVLAQADVKKQLAILGANPLPGTPADFEKLIQHDAAKWAPVVKTSGATLD</sequence>
<organism evidence="2 3">
    <name type="scientific">Cupriavidus agavae</name>
    <dbReference type="NCBI Taxonomy" id="1001822"/>
    <lineage>
        <taxon>Bacteria</taxon>
        <taxon>Pseudomonadati</taxon>
        <taxon>Pseudomonadota</taxon>
        <taxon>Betaproteobacteria</taxon>
        <taxon>Burkholderiales</taxon>
        <taxon>Burkholderiaceae</taxon>
        <taxon>Cupriavidus</taxon>
    </lineage>
</organism>
<comment type="caution">
    <text evidence="2">The sequence shown here is derived from an EMBL/GenBank/DDBJ whole genome shotgun (WGS) entry which is preliminary data.</text>
</comment>
<accession>A0A4Q7RPA6</accession>